<keyword evidence="3" id="KW-1185">Reference proteome</keyword>
<sequence>MMLLSHGALIDRPARADAPAPGTVIKNQATGSFINPVNNSQEIRVSSPVMVTTDSDGCTIGSGTSDPSIVPYISGEVRRNVIATRELVDTLDDNWRTAVGQAVDPALENWFGTASVPQGSTTNFSYHDPVANIIVNVSVELVQIPIGGTACAGETTMAGSSPTLSSSSSLQGSAPRPASLYESSDQPLFWNETHAGALSDLKRNAVLLSFEQPVSAFGFWVGDLETRTDGHGTPAILRLLDASDNRIGDDIEIVPNSLYDGNEPDPELVVQSLCGGTVNNEPGCGNQSTRWISFVDNGAIARVQKVMLIVGDDDSTAGNNNADSEHLSFIGANVVRPPEVLLVKRITAINGNRTENPNDSTPLNQFVDDTVSSVETNDNHNHWPTNYLLGELNAGAVKPGDDIEYTVYFLNAGTLNATDVRICDWIQPNQSFVFGLYGSNDIELEIGDTTYQLTAASDAAMVDRAELATVGTIPVGPTCNLPAGATNSSDQVVVVDITGTTGTPSGLSQLLGSTDQDTPNNAYGFFRFTTQVAQ</sequence>
<dbReference type="InterPro" id="IPR047589">
    <property type="entry name" value="DUF11_rpt"/>
</dbReference>
<comment type="caution">
    <text evidence="2">The sequence shown here is derived from an EMBL/GenBank/DDBJ whole genome shotgun (WGS) entry which is preliminary data.</text>
</comment>
<dbReference type="NCBIfam" id="TIGR01451">
    <property type="entry name" value="B_ant_repeat"/>
    <property type="match status" value="1"/>
</dbReference>
<reference evidence="2" key="2">
    <citation type="journal article" date="2021" name="Mar. Drugs">
        <title>Genome Reduction and Secondary Metabolism of the Marine Sponge-Associated Cyanobacterium Leptothoe.</title>
        <authorList>
            <person name="Konstantinou D."/>
            <person name="Popin R.V."/>
            <person name="Fewer D.P."/>
            <person name="Sivonen K."/>
            <person name="Gkelis S."/>
        </authorList>
    </citation>
    <scope>NUCLEOTIDE SEQUENCE</scope>
    <source>
        <strain evidence="2">TAU-MAC 1115</strain>
    </source>
</reference>
<protein>
    <recommendedName>
        <fullName evidence="4">DUF11 domain-containing protein</fullName>
    </recommendedName>
</protein>
<dbReference type="Proteomes" id="UP000717364">
    <property type="component" value="Unassembled WGS sequence"/>
</dbReference>
<organism evidence="2 3">
    <name type="scientific">Leptothoe spongobia TAU-MAC 1115</name>
    <dbReference type="NCBI Taxonomy" id="1967444"/>
    <lineage>
        <taxon>Bacteria</taxon>
        <taxon>Bacillati</taxon>
        <taxon>Cyanobacteriota</taxon>
        <taxon>Cyanophyceae</taxon>
        <taxon>Nodosilineales</taxon>
        <taxon>Cymatolegaceae</taxon>
        <taxon>Leptothoe</taxon>
        <taxon>Leptothoe spongobia</taxon>
    </lineage>
</organism>
<proteinExistence type="predicted"/>
<feature type="compositionally biased region" description="Low complexity" evidence="1">
    <location>
        <begin position="158"/>
        <end position="175"/>
    </location>
</feature>
<evidence type="ECO:0000313" key="2">
    <source>
        <dbReference type="EMBL" id="MBT9313982.1"/>
    </source>
</evidence>
<evidence type="ECO:0008006" key="4">
    <source>
        <dbReference type="Google" id="ProtNLM"/>
    </source>
</evidence>
<reference evidence="2" key="1">
    <citation type="submission" date="2020-11" db="EMBL/GenBank/DDBJ databases">
        <authorList>
            <person name="Konstantinou D."/>
            <person name="Gkelis S."/>
            <person name="Popin R."/>
            <person name="Fewer D."/>
            <person name="Sivonen K."/>
        </authorList>
    </citation>
    <scope>NUCLEOTIDE SEQUENCE</scope>
    <source>
        <strain evidence="2">TAU-MAC 1115</strain>
    </source>
</reference>
<name>A0A947DB85_9CYAN</name>
<accession>A0A947DB85</accession>
<feature type="region of interest" description="Disordered" evidence="1">
    <location>
        <begin position="157"/>
        <end position="182"/>
    </location>
</feature>
<dbReference type="RefSeq" id="WP_215607046.1">
    <property type="nucleotide sequence ID" value="NZ_JADOES010000001.1"/>
</dbReference>
<dbReference type="EMBL" id="JADOES010000001">
    <property type="protein sequence ID" value="MBT9313982.1"/>
    <property type="molecule type" value="Genomic_DNA"/>
</dbReference>
<evidence type="ECO:0000313" key="3">
    <source>
        <dbReference type="Proteomes" id="UP000717364"/>
    </source>
</evidence>
<evidence type="ECO:0000256" key="1">
    <source>
        <dbReference type="SAM" id="MobiDB-lite"/>
    </source>
</evidence>
<dbReference type="AlphaFoldDB" id="A0A947DB85"/>
<gene>
    <name evidence="2" type="ORF">IXB50_00900</name>
</gene>